<reference evidence="5" key="2">
    <citation type="submission" date="2019-09" db="UniProtKB">
        <authorList>
            <consortium name="WormBaseParasite"/>
        </authorList>
    </citation>
    <scope>IDENTIFICATION</scope>
</reference>
<dbReference type="CDD" id="cd20104">
    <property type="entry name" value="MBT_PHF20L1-like"/>
    <property type="match status" value="1"/>
</dbReference>
<dbReference type="GO" id="GO:0006355">
    <property type="term" value="P:regulation of DNA-templated transcription"/>
    <property type="evidence" value="ECO:0007669"/>
    <property type="project" value="InterPro"/>
</dbReference>
<organism evidence="4 5">
    <name type="scientific">Heligmosomoides polygyrus</name>
    <name type="common">Parasitic roundworm</name>
    <dbReference type="NCBI Taxonomy" id="6339"/>
    <lineage>
        <taxon>Eukaryota</taxon>
        <taxon>Metazoa</taxon>
        <taxon>Ecdysozoa</taxon>
        <taxon>Nematoda</taxon>
        <taxon>Chromadorea</taxon>
        <taxon>Rhabditida</taxon>
        <taxon>Rhabditina</taxon>
        <taxon>Rhabditomorpha</taxon>
        <taxon>Strongyloidea</taxon>
        <taxon>Heligmosomidae</taxon>
        <taxon>Heligmosomoides</taxon>
    </lineage>
</organism>
<feature type="domain" description="Chromo" evidence="2">
    <location>
        <begin position="19"/>
        <end position="63"/>
    </location>
</feature>
<sequence length="387" mass="42149">MEFSVGDFVRCVWGTNPREYEAKVVHVNCASKEYFVHYQGWNKRYDEWIPAESIVGPSYQHHTSSTNCTTPKIRQSKREKRTKKPIDWSPTANIVARVAEKASPEKVVPPKVHVPLPTKRKQSPLLKASKPSQPTPPVIPVISEDSTEESSDNEDDVNKLPRSYIDVLAKAKKRAERRSQRNSTQKADSGTPQGSNNTSEPGCMDSGSDPLAKPQEQENNLGSASTSSAIVSSTSAECHGFSPIGGDHNYSSLRFHYDETPPPDTSEKEPSTSHVTSSTKRVNILPVRKPLNIQYSFPLAPSLFKLARSPPIKLSRRLPCDAPNLGTPFSYNDEFHAAGRSLAARQDIAGAGQDIAGAGQDITGAGQHIAGAGQDILQISAGHSADF</sequence>
<dbReference type="InterPro" id="IPR008676">
    <property type="entry name" value="MRG"/>
</dbReference>
<reference evidence="3 4" key="1">
    <citation type="submission" date="2018-11" db="EMBL/GenBank/DDBJ databases">
        <authorList>
            <consortium name="Pathogen Informatics"/>
        </authorList>
    </citation>
    <scope>NUCLEOTIDE SEQUENCE [LARGE SCALE GENOMIC DNA]</scope>
</reference>
<feature type="region of interest" description="Disordered" evidence="1">
    <location>
        <begin position="59"/>
        <end position="228"/>
    </location>
</feature>
<evidence type="ECO:0000256" key="1">
    <source>
        <dbReference type="SAM" id="MobiDB-lite"/>
    </source>
</evidence>
<dbReference type="Gene3D" id="2.30.30.140">
    <property type="match status" value="1"/>
</dbReference>
<protein>
    <submittedName>
        <fullName evidence="5">Chromo domain-containing protein</fullName>
    </submittedName>
</protein>
<name>A0A183GBU5_HELPZ</name>
<keyword evidence="4" id="KW-1185">Reference proteome</keyword>
<dbReference type="InterPro" id="IPR016197">
    <property type="entry name" value="Chromo-like_dom_sf"/>
</dbReference>
<dbReference type="AlphaFoldDB" id="A0A183GBU5"/>
<evidence type="ECO:0000259" key="2">
    <source>
        <dbReference type="SMART" id="SM00298"/>
    </source>
</evidence>
<gene>
    <name evidence="3" type="ORF">HPBE_LOCUS19593</name>
</gene>
<dbReference type="Pfam" id="PF11717">
    <property type="entry name" value="Tudor-knot"/>
    <property type="match status" value="1"/>
</dbReference>
<proteinExistence type="predicted"/>
<feature type="compositionally biased region" description="Low complexity" evidence="1">
    <location>
        <begin position="105"/>
        <end position="117"/>
    </location>
</feature>
<dbReference type="WBParaSite" id="HPBE_0001959401-mRNA-1">
    <property type="protein sequence ID" value="HPBE_0001959401-mRNA-1"/>
    <property type="gene ID" value="HPBE_0001959401"/>
</dbReference>
<evidence type="ECO:0000313" key="3">
    <source>
        <dbReference type="EMBL" id="VDP15743.1"/>
    </source>
</evidence>
<feature type="compositionally biased region" description="Acidic residues" evidence="1">
    <location>
        <begin position="145"/>
        <end position="155"/>
    </location>
</feature>
<dbReference type="OrthoDB" id="124855at2759"/>
<dbReference type="PANTHER" id="PTHR10880">
    <property type="entry name" value="MORTALITY FACTOR 4-LIKE PROTEIN"/>
    <property type="match status" value="1"/>
</dbReference>
<dbReference type="PANTHER" id="PTHR10880:SF15">
    <property type="entry name" value="MSL COMPLEX SUBUNIT 3"/>
    <property type="match status" value="1"/>
</dbReference>
<dbReference type="SMART" id="SM00298">
    <property type="entry name" value="CHROMO"/>
    <property type="match status" value="1"/>
</dbReference>
<dbReference type="InterPro" id="IPR025995">
    <property type="entry name" value="Tudor-knot"/>
</dbReference>
<accession>A0A183GBU5</accession>
<evidence type="ECO:0000313" key="4">
    <source>
        <dbReference type="Proteomes" id="UP000050761"/>
    </source>
</evidence>
<dbReference type="SUPFAM" id="SSF54160">
    <property type="entry name" value="Chromo domain-like"/>
    <property type="match status" value="1"/>
</dbReference>
<feature type="compositionally biased region" description="Basic and acidic residues" evidence="1">
    <location>
        <begin position="255"/>
        <end position="271"/>
    </location>
</feature>
<dbReference type="InterPro" id="IPR000953">
    <property type="entry name" value="Chromo/chromo_shadow_dom"/>
</dbReference>
<feature type="region of interest" description="Disordered" evidence="1">
    <location>
        <begin position="252"/>
        <end position="279"/>
    </location>
</feature>
<dbReference type="GO" id="GO:0006325">
    <property type="term" value="P:chromatin organization"/>
    <property type="evidence" value="ECO:0007669"/>
    <property type="project" value="InterPro"/>
</dbReference>
<dbReference type="Proteomes" id="UP000050761">
    <property type="component" value="Unassembled WGS sequence"/>
</dbReference>
<dbReference type="GO" id="GO:0005634">
    <property type="term" value="C:nucleus"/>
    <property type="evidence" value="ECO:0007669"/>
    <property type="project" value="InterPro"/>
</dbReference>
<accession>A0A3P8F1S6</accession>
<evidence type="ECO:0000313" key="5">
    <source>
        <dbReference type="WBParaSite" id="HPBE_0001959401-mRNA-1"/>
    </source>
</evidence>
<dbReference type="GO" id="GO:0000123">
    <property type="term" value="C:histone acetyltransferase complex"/>
    <property type="evidence" value="ECO:0007669"/>
    <property type="project" value="TreeGrafter"/>
</dbReference>
<dbReference type="EMBL" id="UZAH01031487">
    <property type="protein sequence ID" value="VDP15743.1"/>
    <property type="molecule type" value="Genomic_DNA"/>
</dbReference>
<feature type="compositionally biased region" description="Polar residues" evidence="1">
    <location>
        <begin position="181"/>
        <end position="200"/>
    </location>
</feature>
<feature type="compositionally biased region" description="Basic residues" evidence="1">
    <location>
        <begin position="74"/>
        <end position="83"/>
    </location>
</feature>
<feature type="compositionally biased region" description="Polar residues" evidence="1">
    <location>
        <begin position="60"/>
        <end position="73"/>
    </location>
</feature>